<dbReference type="eggNOG" id="ENOG5031M1J">
    <property type="taxonomic scope" value="Bacteria"/>
</dbReference>
<proteinExistence type="predicted"/>
<dbReference type="NCBIfam" id="NF040912">
    <property type="entry name" value="SGM_5486_fam"/>
    <property type="match status" value="1"/>
</dbReference>
<keyword evidence="1" id="KW-0812">Transmembrane</keyword>
<gene>
    <name evidence="2" type="ORF">SAMN05414137_11894</name>
</gene>
<dbReference type="Proteomes" id="UP000183015">
    <property type="component" value="Unassembled WGS sequence"/>
</dbReference>
<evidence type="ECO:0000313" key="3">
    <source>
        <dbReference type="Proteomes" id="UP000183015"/>
    </source>
</evidence>
<name>A0A1H7VK04_STRJI</name>
<sequence>MSGRLDAMPVLEPNPTGGNKKLLQMFALIGGILVVIAIIATIGANLG</sequence>
<dbReference type="STRING" id="235985.SAMN05414137_11894"/>
<dbReference type="AlphaFoldDB" id="A0A1H7VK04"/>
<evidence type="ECO:0000313" key="2">
    <source>
        <dbReference type="EMBL" id="SEM09601.1"/>
    </source>
</evidence>
<organism evidence="2 3">
    <name type="scientific">Streptacidiphilus jiangxiensis</name>
    <dbReference type="NCBI Taxonomy" id="235985"/>
    <lineage>
        <taxon>Bacteria</taxon>
        <taxon>Bacillati</taxon>
        <taxon>Actinomycetota</taxon>
        <taxon>Actinomycetes</taxon>
        <taxon>Kitasatosporales</taxon>
        <taxon>Streptomycetaceae</taxon>
        <taxon>Streptacidiphilus</taxon>
    </lineage>
</organism>
<keyword evidence="1" id="KW-0472">Membrane</keyword>
<accession>A0A1H7VK04</accession>
<protein>
    <submittedName>
        <fullName evidence="2">Uncharacterized protein</fullName>
    </submittedName>
</protein>
<feature type="transmembrane region" description="Helical" evidence="1">
    <location>
        <begin position="22"/>
        <end position="46"/>
    </location>
</feature>
<dbReference type="EMBL" id="FOAZ01000018">
    <property type="protein sequence ID" value="SEM09601.1"/>
    <property type="molecule type" value="Genomic_DNA"/>
</dbReference>
<reference evidence="3" key="1">
    <citation type="submission" date="2016-10" db="EMBL/GenBank/DDBJ databases">
        <authorList>
            <person name="Varghese N."/>
        </authorList>
    </citation>
    <scope>NUCLEOTIDE SEQUENCE [LARGE SCALE GENOMIC DNA]</scope>
    <source>
        <strain evidence="3">DSM 45096 / BCRC 16803 / CGMCC 4.1857 / CIP 109030 / JCM 12277 / KCTC 19219 / NBRC 100920 / 33214</strain>
    </source>
</reference>
<evidence type="ECO:0000256" key="1">
    <source>
        <dbReference type="SAM" id="Phobius"/>
    </source>
</evidence>
<keyword evidence="3" id="KW-1185">Reference proteome</keyword>
<keyword evidence="1" id="KW-1133">Transmembrane helix</keyword>
<dbReference type="InterPro" id="IPR049750">
    <property type="entry name" value="SGM_5486-like-assoc"/>
</dbReference>